<evidence type="ECO:0000313" key="4">
    <source>
        <dbReference type="RefSeq" id="XP_041425239.1"/>
    </source>
</evidence>
<gene>
    <name evidence="4" type="primary">LOC121395554</name>
</gene>
<protein>
    <submittedName>
        <fullName evidence="4">Prostate stem cell antigen-like</fullName>
    </submittedName>
</protein>
<dbReference type="InterPro" id="IPR035076">
    <property type="entry name" value="Toxin/TOLIP"/>
</dbReference>
<dbReference type="AlphaFoldDB" id="A0A1L8FLT4"/>
<evidence type="ECO:0000313" key="3">
    <source>
        <dbReference type="Proteomes" id="UP000186698"/>
    </source>
</evidence>
<accession>A0A1L8FLT4</accession>
<dbReference type="KEGG" id="xla:121395554"/>
<proteinExistence type="predicted"/>
<keyword evidence="1" id="KW-0732">Signal</keyword>
<dbReference type="Gene3D" id="2.10.60.10">
    <property type="entry name" value="CD59"/>
    <property type="match status" value="1"/>
</dbReference>
<dbReference type="InterPro" id="IPR045860">
    <property type="entry name" value="Snake_toxin-like_sf"/>
</dbReference>
<sequence>MKVLSLLTLTCTISIALLGCASGNAKQCHSCIQFSNITECDNQPPENCTEDKPLCIIQVERTGVPNIEILTKISITKGCATSEECSGESDSMWKPKKILQCCHSDLCNTLFNATSTEKTSDTSETSDAERRSPFLAVLLTLTLLSLHFLTM</sequence>
<dbReference type="RefSeq" id="XP_041425239.1">
    <property type="nucleotide sequence ID" value="XM_041569305.1"/>
</dbReference>
<feature type="domain" description="Snake toxin/toxin-like" evidence="2">
    <location>
        <begin position="27"/>
        <end position="108"/>
    </location>
</feature>
<keyword evidence="3" id="KW-1185">Reference proteome</keyword>
<reference evidence="4" key="1">
    <citation type="submission" date="2025-08" db="UniProtKB">
        <authorList>
            <consortium name="RefSeq"/>
        </authorList>
    </citation>
    <scope>IDENTIFICATION</scope>
    <source>
        <strain evidence="4">J_2021</strain>
        <tissue evidence="4">Erythrocytes</tissue>
    </source>
</reference>
<dbReference type="SUPFAM" id="SSF57302">
    <property type="entry name" value="Snake toxin-like"/>
    <property type="match status" value="1"/>
</dbReference>
<dbReference type="GeneID" id="121395554"/>
<dbReference type="InterPro" id="IPR018363">
    <property type="entry name" value="CD59_antigen_CS"/>
</dbReference>
<evidence type="ECO:0000259" key="2">
    <source>
        <dbReference type="Pfam" id="PF00087"/>
    </source>
</evidence>
<name>A0A1L8FLT4_XENLA</name>
<dbReference type="Proteomes" id="UP000186698">
    <property type="component" value="Chromosome 7L"/>
</dbReference>
<dbReference type="PaxDb" id="8355-A0A1L8FLT4"/>
<dbReference type="Pfam" id="PF00087">
    <property type="entry name" value="Toxin_TOLIP"/>
    <property type="match status" value="1"/>
</dbReference>
<evidence type="ECO:0000256" key="1">
    <source>
        <dbReference type="ARBA" id="ARBA00022729"/>
    </source>
</evidence>
<organism evidence="3 4">
    <name type="scientific">Xenopus laevis</name>
    <name type="common">African clawed frog</name>
    <dbReference type="NCBI Taxonomy" id="8355"/>
    <lineage>
        <taxon>Eukaryota</taxon>
        <taxon>Metazoa</taxon>
        <taxon>Chordata</taxon>
        <taxon>Craniata</taxon>
        <taxon>Vertebrata</taxon>
        <taxon>Euteleostomi</taxon>
        <taxon>Amphibia</taxon>
        <taxon>Batrachia</taxon>
        <taxon>Anura</taxon>
        <taxon>Pipoidea</taxon>
        <taxon>Pipidae</taxon>
        <taxon>Xenopodinae</taxon>
        <taxon>Xenopus</taxon>
        <taxon>Xenopus</taxon>
    </lineage>
</organism>
<dbReference type="PROSITE" id="PS51257">
    <property type="entry name" value="PROKAR_LIPOPROTEIN"/>
    <property type="match status" value="1"/>
</dbReference>
<dbReference type="OrthoDB" id="10479259at2759"/>
<dbReference type="PROSITE" id="PS00983">
    <property type="entry name" value="LY6_UPAR"/>
    <property type="match status" value="1"/>
</dbReference>